<dbReference type="PANTHER" id="PTHR47566">
    <property type="match status" value="1"/>
</dbReference>
<organism evidence="3">
    <name type="scientific">Hexamita inflata</name>
    <dbReference type="NCBI Taxonomy" id="28002"/>
    <lineage>
        <taxon>Eukaryota</taxon>
        <taxon>Metamonada</taxon>
        <taxon>Diplomonadida</taxon>
        <taxon>Hexamitidae</taxon>
        <taxon>Hexamitinae</taxon>
        <taxon>Hexamita</taxon>
    </lineage>
</organism>
<dbReference type="InterPro" id="IPR003591">
    <property type="entry name" value="Leu-rich_rpt_typical-subtyp"/>
</dbReference>
<evidence type="ECO:0000313" key="5">
    <source>
        <dbReference type="Proteomes" id="UP001642409"/>
    </source>
</evidence>
<dbReference type="InterPro" id="IPR032675">
    <property type="entry name" value="LRR_dom_sf"/>
</dbReference>
<dbReference type="SUPFAM" id="SSF52058">
    <property type="entry name" value="L domain-like"/>
    <property type="match status" value="1"/>
</dbReference>
<name>A0AA86S5M0_9EUKA</name>
<keyword evidence="5" id="KW-1185">Reference proteome</keyword>
<dbReference type="Gene3D" id="3.80.10.10">
    <property type="entry name" value="Ribonuclease Inhibitor"/>
    <property type="match status" value="1"/>
</dbReference>
<gene>
    <name evidence="4" type="ORF">HINF_LOCUS17857</name>
    <name evidence="3" type="ORF">HINF_LOCUS66100</name>
</gene>
<dbReference type="SMART" id="SM00365">
    <property type="entry name" value="LRR_SD22"/>
    <property type="match status" value="4"/>
</dbReference>
<dbReference type="GO" id="GO:0035591">
    <property type="term" value="F:signaling adaptor activity"/>
    <property type="evidence" value="ECO:0007669"/>
    <property type="project" value="TreeGrafter"/>
</dbReference>
<dbReference type="Pfam" id="PF12799">
    <property type="entry name" value="LRR_4"/>
    <property type="match status" value="1"/>
</dbReference>
<evidence type="ECO:0000256" key="2">
    <source>
        <dbReference type="ARBA" id="ARBA00022737"/>
    </source>
</evidence>
<dbReference type="EMBL" id="CATOUU010001185">
    <property type="protein sequence ID" value="CAI9978455.1"/>
    <property type="molecule type" value="Genomic_DNA"/>
</dbReference>
<evidence type="ECO:0000256" key="1">
    <source>
        <dbReference type="ARBA" id="ARBA00022614"/>
    </source>
</evidence>
<dbReference type="InterPro" id="IPR052574">
    <property type="entry name" value="CDIRP"/>
</dbReference>
<proteinExistence type="predicted"/>
<evidence type="ECO:0000313" key="4">
    <source>
        <dbReference type="EMBL" id="CAL6002308.1"/>
    </source>
</evidence>
<keyword evidence="2" id="KW-0677">Repeat</keyword>
<dbReference type="AlphaFoldDB" id="A0AA86S5M0"/>
<dbReference type="InterPro" id="IPR025875">
    <property type="entry name" value="Leu-rich_rpt_4"/>
</dbReference>
<protein>
    <submittedName>
        <fullName evidence="3">Leucine-rich repeat domain-containing protein</fullName>
    </submittedName>
    <submittedName>
        <fullName evidence="4">Leucine-rich_repeat domain-containing protein</fullName>
    </submittedName>
</protein>
<dbReference type="EMBL" id="CAXDID020000045">
    <property type="protein sequence ID" value="CAL6002308.1"/>
    <property type="molecule type" value="Genomic_DNA"/>
</dbReference>
<reference evidence="3" key="1">
    <citation type="submission" date="2023-06" db="EMBL/GenBank/DDBJ databases">
        <authorList>
            <person name="Kurt Z."/>
        </authorList>
    </citation>
    <scope>NUCLEOTIDE SEQUENCE</scope>
</reference>
<dbReference type="Proteomes" id="UP001642409">
    <property type="component" value="Unassembled WGS sequence"/>
</dbReference>
<dbReference type="PANTHER" id="PTHR47566:SF1">
    <property type="entry name" value="PROTEIN NUD1"/>
    <property type="match status" value="1"/>
</dbReference>
<dbReference type="InterPro" id="IPR001611">
    <property type="entry name" value="Leu-rich_rpt"/>
</dbReference>
<reference evidence="4 5" key="2">
    <citation type="submission" date="2024-07" db="EMBL/GenBank/DDBJ databases">
        <authorList>
            <person name="Akdeniz Z."/>
        </authorList>
    </citation>
    <scope>NUCLEOTIDE SEQUENCE [LARGE SCALE GENOMIC DNA]</scope>
</reference>
<dbReference type="SMART" id="SM00369">
    <property type="entry name" value="LRR_TYP"/>
    <property type="match status" value="3"/>
</dbReference>
<sequence>MNEQKQNALNEEYDAKMTRKYEGKIKDGNLEIGDMFGGDPEVTNLRFLEKFDISTLNLYISNEMSVKLRSNTLKKLAVTNLRDEYKQQQLRLNLKVNDLELENLEVLELNGICMNNDQLVNLTKFNMLHTLDVSRNKVDLQRCGLKNINQISWLINLEEIDLSSNEYIDVSPVYKIKSLVKLNMKKCGLKNIDQLSSLVNLKDLDLSQNQCIQDVSPVYKIKSLVKLNMKKSGLKDIDQIVPLTNLEVLDLQQNLLQIIDSIRFLVNLKELHICGNDRLDITPLEDSTLQYLKNLKHLNLKNCNIVSIYVLRPLVNLEVLHISDNKIVHLDANINEMTNLKEFRVNNNLVSDFSSIEQHPNYNNINENGWRSFYISDQKEPSEEELRKANKLRKIESPNIQLKEIQNQHKALKTALNNVKQEINATISNAWQSKIQFTANVVRLFQLLNQFGFE</sequence>
<accession>A0AA86S5M0</accession>
<dbReference type="Pfam" id="PF13855">
    <property type="entry name" value="LRR_8"/>
    <property type="match status" value="1"/>
</dbReference>
<comment type="caution">
    <text evidence="3">The sequence shown here is derived from an EMBL/GenBank/DDBJ whole genome shotgun (WGS) entry which is preliminary data.</text>
</comment>
<keyword evidence="1" id="KW-0433">Leucine-rich repeat</keyword>
<dbReference type="PROSITE" id="PS51450">
    <property type="entry name" value="LRR"/>
    <property type="match status" value="2"/>
</dbReference>
<evidence type="ECO:0000313" key="3">
    <source>
        <dbReference type="EMBL" id="CAI9978455.1"/>
    </source>
</evidence>